<gene>
    <name evidence="7" type="ORF">IAB27_06815</name>
</gene>
<organism evidence="7 8">
    <name type="scientific">Candidatus Coprosoma intestinipullorum</name>
    <dbReference type="NCBI Taxonomy" id="2840752"/>
    <lineage>
        <taxon>Bacteria</taxon>
        <taxon>Bacillati</taxon>
        <taxon>Bacillota</taxon>
        <taxon>Bacillota incertae sedis</taxon>
        <taxon>Candidatus Coprosoma</taxon>
    </lineage>
</organism>
<dbReference type="InterPro" id="IPR023353">
    <property type="entry name" value="LemA-like_dom_sf"/>
</dbReference>
<proteinExistence type="inferred from homology"/>
<protein>
    <submittedName>
        <fullName evidence="7">LemA family protein</fullName>
    </submittedName>
</protein>
<accession>A0A9D0ZRQ5</accession>
<reference evidence="7" key="2">
    <citation type="journal article" date="2021" name="PeerJ">
        <title>Extensive microbial diversity within the chicken gut microbiome revealed by metagenomics and culture.</title>
        <authorList>
            <person name="Gilroy R."/>
            <person name="Ravi A."/>
            <person name="Getino M."/>
            <person name="Pursley I."/>
            <person name="Horton D.L."/>
            <person name="Alikhan N.F."/>
            <person name="Baker D."/>
            <person name="Gharbi K."/>
            <person name="Hall N."/>
            <person name="Watson M."/>
            <person name="Adriaenssens E.M."/>
            <person name="Foster-Nyarko E."/>
            <person name="Jarju S."/>
            <person name="Secka A."/>
            <person name="Antonio M."/>
            <person name="Oren A."/>
            <person name="Chaudhuri R.R."/>
            <person name="La Ragione R."/>
            <person name="Hildebrand F."/>
            <person name="Pallen M.J."/>
        </authorList>
    </citation>
    <scope>NUCLEOTIDE SEQUENCE</scope>
    <source>
        <strain evidence="7">CHK147-3167</strain>
    </source>
</reference>
<keyword evidence="5 6" id="KW-0472">Membrane</keyword>
<dbReference type="PANTHER" id="PTHR34478:SF1">
    <property type="entry name" value="PROTEIN LEMA"/>
    <property type="match status" value="1"/>
</dbReference>
<evidence type="ECO:0000256" key="4">
    <source>
        <dbReference type="ARBA" id="ARBA00022989"/>
    </source>
</evidence>
<dbReference type="PANTHER" id="PTHR34478">
    <property type="entry name" value="PROTEIN LEMA"/>
    <property type="match status" value="1"/>
</dbReference>
<evidence type="ECO:0000256" key="6">
    <source>
        <dbReference type="SAM" id="Phobius"/>
    </source>
</evidence>
<dbReference type="Proteomes" id="UP000886786">
    <property type="component" value="Unassembled WGS sequence"/>
</dbReference>
<dbReference type="EMBL" id="DVFV01000117">
    <property type="protein sequence ID" value="HIQ91313.1"/>
    <property type="molecule type" value="Genomic_DNA"/>
</dbReference>
<comment type="subcellular location">
    <subcellularLocation>
        <location evidence="1">Membrane</location>
        <topology evidence="1">Single-pass membrane protein</topology>
    </subcellularLocation>
</comment>
<keyword evidence="3 6" id="KW-0812">Transmembrane</keyword>
<dbReference type="Gene3D" id="1.20.1440.20">
    <property type="entry name" value="LemA-like domain"/>
    <property type="match status" value="1"/>
</dbReference>
<dbReference type="AlphaFoldDB" id="A0A9D0ZRQ5"/>
<evidence type="ECO:0000256" key="5">
    <source>
        <dbReference type="ARBA" id="ARBA00023136"/>
    </source>
</evidence>
<evidence type="ECO:0000313" key="8">
    <source>
        <dbReference type="Proteomes" id="UP000886786"/>
    </source>
</evidence>
<evidence type="ECO:0000256" key="2">
    <source>
        <dbReference type="ARBA" id="ARBA00008854"/>
    </source>
</evidence>
<dbReference type="SUPFAM" id="SSF140478">
    <property type="entry name" value="LemA-like"/>
    <property type="match status" value="1"/>
</dbReference>
<sequence>MEIFIICTSVIIIIFIFLMWVASTYNKIQVFAIRINEAEANIDSVLRKRFDLLNKSIDVIKAHTEDENVLDSVVKLRSKKLSNFELDRMLYDGIKEFCKYKDQIPELKVNETFMKIDIALGESEAEIMAFRKYYNDIITDYNKIVKSFPANIVAIIFKFKPKLYFDGKDMDDDIIKDFKL</sequence>
<reference evidence="7" key="1">
    <citation type="submission" date="2020-10" db="EMBL/GenBank/DDBJ databases">
        <authorList>
            <person name="Gilroy R."/>
        </authorList>
    </citation>
    <scope>NUCLEOTIDE SEQUENCE</scope>
    <source>
        <strain evidence="7">CHK147-3167</strain>
    </source>
</reference>
<keyword evidence="4 6" id="KW-1133">Transmembrane helix</keyword>
<evidence type="ECO:0000256" key="3">
    <source>
        <dbReference type="ARBA" id="ARBA00022692"/>
    </source>
</evidence>
<dbReference type="GO" id="GO:0016020">
    <property type="term" value="C:membrane"/>
    <property type="evidence" value="ECO:0007669"/>
    <property type="project" value="UniProtKB-SubCell"/>
</dbReference>
<name>A0A9D0ZRQ5_9FIRM</name>
<dbReference type="InterPro" id="IPR007156">
    <property type="entry name" value="MamQ_LemA"/>
</dbReference>
<evidence type="ECO:0000256" key="1">
    <source>
        <dbReference type="ARBA" id="ARBA00004167"/>
    </source>
</evidence>
<comment type="caution">
    <text evidence="7">The sequence shown here is derived from an EMBL/GenBank/DDBJ whole genome shotgun (WGS) entry which is preliminary data.</text>
</comment>
<evidence type="ECO:0000313" key="7">
    <source>
        <dbReference type="EMBL" id="HIQ91313.1"/>
    </source>
</evidence>
<comment type="similarity">
    <text evidence="2">Belongs to the LemA family.</text>
</comment>
<dbReference type="Pfam" id="PF04011">
    <property type="entry name" value="LemA"/>
    <property type="match status" value="1"/>
</dbReference>
<feature type="transmembrane region" description="Helical" evidence="6">
    <location>
        <begin position="5"/>
        <end position="25"/>
    </location>
</feature>